<dbReference type="Gene3D" id="2.40.10.220">
    <property type="entry name" value="predicted glycosyltransferase like domains"/>
    <property type="match status" value="1"/>
</dbReference>
<dbReference type="Proteomes" id="UP000294963">
    <property type="component" value="Unassembled WGS sequence"/>
</dbReference>
<name>A0A4R1XY64_ACICA</name>
<reference evidence="2 3" key="1">
    <citation type="submission" date="2019-03" db="EMBL/GenBank/DDBJ databases">
        <title>Genomic analyses of the natural microbiome of Caenorhabditis elegans.</title>
        <authorList>
            <person name="Samuel B."/>
        </authorList>
    </citation>
    <scope>NUCLEOTIDE SEQUENCE [LARGE SCALE GENOMIC DNA]</scope>
    <source>
        <strain evidence="2 3">JUb89</strain>
    </source>
</reference>
<accession>A0A4R1XY64</accession>
<sequence length="192" mass="22184">METSQHQHRGTERRVMSRIDAALRINYQIITDEVALNDPYDPNFVLPRYFLLLAELDQFDHALEYELEQLNQKDQQIARILSLFSQKLNLITGSLYDATVQSLLPIPQQVNFSESGFSFFCEQDFKKGSYLHVTLSHPEHYFHIAATAQVAYAEFDQHGMYRIGAYFITLHPADKVKLAECVRHNLSLSSET</sequence>
<comment type="caution">
    <text evidence="2">The sequence shown here is derived from an EMBL/GenBank/DDBJ whole genome shotgun (WGS) entry which is preliminary data.</text>
</comment>
<gene>
    <name evidence="2" type="ORF">EC844_10977</name>
</gene>
<protein>
    <recommendedName>
        <fullName evidence="1">PilZ domain-containing protein</fullName>
    </recommendedName>
</protein>
<organism evidence="2 3">
    <name type="scientific">Acinetobacter calcoaceticus</name>
    <dbReference type="NCBI Taxonomy" id="471"/>
    <lineage>
        <taxon>Bacteria</taxon>
        <taxon>Pseudomonadati</taxon>
        <taxon>Pseudomonadota</taxon>
        <taxon>Gammaproteobacteria</taxon>
        <taxon>Moraxellales</taxon>
        <taxon>Moraxellaceae</taxon>
        <taxon>Acinetobacter</taxon>
        <taxon>Acinetobacter calcoaceticus/baumannii complex</taxon>
    </lineage>
</organism>
<dbReference type="EMBL" id="SLVJ01000009">
    <property type="protein sequence ID" value="TCM67305.1"/>
    <property type="molecule type" value="Genomic_DNA"/>
</dbReference>
<dbReference type="GO" id="GO:0035438">
    <property type="term" value="F:cyclic-di-GMP binding"/>
    <property type="evidence" value="ECO:0007669"/>
    <property type="project" value="InterPro"/>
</dbReference>
<proteinExistence type="predicted"/>
<dbReference type="AlphaFoldDB" id="A0A4R1XY64"/>
<dbReference type="InterPro" id="IPR009875">
    <property type="entry name" value="PilZ_domain"/>
</dbReference>
<dbReference type="Pfam" id="PF07238">
    <property type="entry name" value="PilZ"/>
    <property type="match status" value="1"/>
</dbReference>
<keyword evidence="3" id="KW-1185">Reference proteome</keyword>
<evidence type="ECO:0000313" key="2">
    <source>
        <dbReference type="EMBL" id="TCM67305.1"/>
    </source>
</evidence>
<evidence type="ECO:0000259" key="1">
    <source>
        <dbReference type="Pfam" id="PF07238"/>
    </source>
</evidence>
<dbReference type="OrthoDB" id="6699450at2"/>
<evidence type="ECO:0000313" key="3">
    <source>
        <dbReference type="Proteomes" id="UP000294963"/>
    </source>
</evidence>
<feature type="domain" description="PilZ" evidence="1">
    <location>
        <begin position="110"/>
        <end position="182"/>
    </location>
</feature>